<dbReference type="PROSITE" id="PS51078">
    <property type="entry name" value="ICLR_ED"/>
    <property type="match status" value="1"/>
</dbReference>
<keyword evidence="3" id="KW-0804">Transcription</keyword>
<sequence>MNNEHYVNMMDAAGPADAGDPAGEAREPVRGAQLVSFAARVLRALAENTREGARIVDLVARTALPRATVHRLLRGLCAEGLAMRDGDGRHYLGGLAFELGLAAEQQFPLREIAAASMARISTETGDTCFLMVRSGADAVCIARHEGGYPVRALTIDVGNRRPLGAAAASLALLMHMPAAECEAYIERNASRIARYGMLDADVVRRMVANARRLGFALNHDNILPEVSAVGVAIPTRAGRPYAALSVAALSSRVMKDDRYLAIAALLRREADEIAGQLGIGRTSADY</sequence>
<reference evidence="7" key="1">
    <citation type="submission" date="2017-05" db="EMBL/GenBank/DDBJ databases">
        <title>Complete and WGS of Bordetella genogroups.</title>
        <authorList>
            <person name="Spilker T."/>
            <person name="Lipuma J."/>
        </authorList>
    </citation>
    <scope>NUCLEOTIDE SEQUENCE [LARGE SCALE GENOMIC DNA]</scope>
    <source>
        <strain evidence="7">AU8856</strain>
    </source>
</reference>
<evidence type="ECO:0000256" key="2">
    <source>
        <dbReference type="ARBA" id="ARBA00023125"/>
    </source>
</evidence>
<evidence type="ECO:0008006" key="8">
    <source>
        <dbReference type="Google" id="ProtNLM"/>
    </source>
</evidence>
<dbReference type="Gene3D" id="1.10.10.10">
    <property type="entry name" value="Winged helix-like DNA-binding domain superfamily/Winged helix DNA-binding domain"/>
    <property type="match status" value="1"/>
</dbReference>
<protein>
    <recommendedName>
        <fullName evidence="8">IclR family transcriptional regulator</fullName>
    </recommendedName>
</protein>
<evidence type="ECO:0000313" key="7">
    <source>
        <dbReference type="Proteomes" id="UP000215767"/>
    </source>
</evidence>
<comment type="caution">
    <text evidence="6">The sequence shown here is derived from an EMBL/GenBank/DDBJ whole genome shotgun (WGS) entry which is preliminary data.</text>
</comment>
<dbReference type="SUPFAM" id="SSF55781">
    <property type="entry name" value="GAF domain-like"/>
    <property type="match status" value="1"/>
</dbReference>
<feature type="domain" description="IclR-ED" evidence="5">
    <location>
        <begin position="95"/>
        <end position="279"/>
    </location>
</feature>
<dbReference type="InterPro" id="IPR029016">
    <property type="entry name" value="GAF-like_dom_sf"/>
</dbReference>
<keyword evidence="2" id="KW-0238">DNA-binding</keyword>
<dbReference type="EMBL" id="NEVS01000001">
    <property type="protein sequence ID" value="OZI67267.1"/>
    <property type="molecule type" value="Genomic_DNA"/>
</dbReference>
<dbReference type="RefSeq" id="WP_094840460.1">
    <property type="nucleotide sequence ID" value="NZ_NEVS01000001.1"/>
</dbReference>
<dbReference type="InterPro" id="IPR050707">
    <property type="entry name" value="HTH_MetabolicPath_Reg"/>
</dbReference>
<dbReference type="InterPro" id="IPR036388">
    <property type="entry name" value="WH-like_DNA-bd_sf"/>
</dbReference>
<evidence type="ECO:0000256" key="1">
    <source>
        <dbReference type="ARBA" id="ARBA00023015"/>
    </source>
</evidence>
<gene>
    <name evidence="6" type="ORF">CAL28_06185</name>
</gene>
<dbReference type="PROSITE" id="PS51077">
    <property type="entry name" value="HTH_ICLR"/>
    <property type="match status" value="1"/>
</dbReference>
<dbReference type="Proteomes" id="UP000215767">
    <property type="component" value="Unassembled WGS sequence"/>
</dbReference>
<dbReference type="GO" id="GO:0045892">
    <property type="term" value="P:negative regulation of DNA-templated transcription"/>
    <property type="evidence" value="ECO:0007669"/>
    <property type="project" value="TreeGrafter"/>
</dbReference>
<name>A0A261V0D8_9BORD</name>
<dbReference type="PANTHER" id="PTHR30136">
    <property type="entry name" value="HELIX-TURN-HELIX TRANSCRIPTIONAL REGULATOR, ICLR FAMILY"/>
    <property type="match status" value="1"/>
</dbReference>
<dbReference type="SMART" id="SM00346">
    <property type="entry name" value="HTH_ICLR"/>
    <property type="match status" value="1"/>
</dbReference>
<dbReference type="GO" id="GO:0003677">
    <property type="term" value="F:DNA binding"/>
    <property type="evidence" value="ECO:0007669"/>
    <property type="project" value="UniProtKB-KW"/>
</dbReference>
<evidence type="ECO:0000256" key="3">
    <source>
        <dbReference type="ARBA" id="ARBA00023163"/>
    </source>
</evidence>
<dbReference type="GO" id="GO:0003700">
    <property type="term" value="F:DNA-binding transcription factor activity"/>
    <property type="evidence" value="ECO:0007669"/>
    <property type="project" value="TreeGrafter"/>
</dbReference>
<dbReference type="InterPro" id="IPR005471">
    <property type="entry name" value="Tscrpt_reg_IclR_N"/>
</dbReference>
<dbReference type="SUPFAM" id="SSF46785">
    <property type="entry name" value="Winged helix' DNA-binding domain"/>
    <property type="match status" value="1"/>
</dbReference>
<dbReference type="Pfam" id="PF01614">
    <property type="entry name" value="IclR_C"/>
    <property type="match status" value="1"/>
</dbReference>
<dbReference type="InterPro" id="IPR036390">
    <property type="entry name" value="WH_DNA-bd_sf"/>
</dbReference>
<proteinExistence type="predicted"/>
<evidence type="ECO:0000259" key="5">
    <source>
        <dbReference type="PROSITE" id="PS51078"/>
    </source>
</evidence>
<dbReference type="OrthoDB" id="9807558at2"/>
<dbReference type="PANTHER" id="PTHR30136:SF39">
    <property type="entry name" value="TRANSCRIPTIONAL REGULATORY PROTEIN"/>
    <property type="match status" value="1"/>
</dbReference>
<evidence type="ECO:0000313" key="6">
    <source>
        <dbReference type="EMBL" id="OZI67267.1"/>
    </source>
</evidence>
<dbReference type="Gene3D" id="3.30.450.40">
    <property type="match status" value="1"/>
</dbReference>
<organism evidence="6 7">
    <name type="scientific">Bordetella genomosp. 11</name>
    <dbReference type="NCBI Taxonomy" id="1416808"/>
    <lineage>
        <taxon>Bacteria</taxon>
        <taxon>Pseudomonadati</taxon>
        <taxon>Pseudomonadota</taxon>
        <taxon>Betaproteobacteria</taxon>
        <taxon>Burkholderiales</taxon>
        <taxon>Alcaligenaceae</taxon>
        <taxon>Bordetella</taxon>
    </lineage>
</organism>
<keyword evidence="1" id="KW-0805">Transcription regulation</keyword>
<keyword evidence="7" id="KW-1185">Reference proteome</keyword>
<dbReference type="InterPro" id="IPR014757">
    <property type="entry name" value="Tscrpt_reg_IclR_C"/>
</dbReference>
<dbReference type="AlphaFoldDB" id="A0A261V0D8"/>
<evidence type="ECO:0000259" key="4">
    <source>
        <dbReference type="PROSITE" id="PS51077"/>
    </source>
</evidence>
<accession>A0A261V0D8</accession>
<dbReference type="Pfam" id="PF09339">
    <property type="entry name" value="HTH_IclR"/>
    <property type="match status" value="1"/>
</dbReference>
<feature type="domain" description="HTH iclR-type" evidence="4">
    <location>
        <begin position="32"/>
        <end position="95"/>
    </location>
</feature>